<comment type="caution">
    <text evidence="3">The sequence shown here is derived from an EMBL/GenBank/DDBJ whole genome shotgun (WGS) entry which is preliminary data.</text>
</comment>
<dbReference type="SUPFAM" id="SSF52980">
    <property type="entry name" value="Restriction endonuclease-like"/>
    <property type="match status" value="1"/>
</dbReference>
<protein>
    <recommendedName>
        <fullName evidence="2">UPF0102 protein CFE62_002815</fullName>
    </recommendedName>
</protein>
<evidence type="ECO:0000256" key="2">
    <source>
        <dbReference type="HAMAP-Rule" id="MF_00048"/>
    </source>
</evidence>
<name>A0A370CIM5_9COXI</name>
<dbReference type="EMBL" id="NMOS02000005">
    <property type="protein sequence ID" value="RDH40708.1"/>
    <property type="molecule type" value="Genomic_DNA"/>
</dbReference>
<evidence type="ECO:0000313" key="4">
    <source>
        <dbReference type="Proteomes" id="UP000226429"/>
    </source>
</evidence>
<dbReference type="GO" id="GO:0003676">
    <property type="term" value="F:nucleic acid binding"/>
    <property type="evidence" value="ECO:0007669"/>
    <property type="project" value="InterPro"/>
</dbReference>
<gene>
    <name evidence="3" type="ORF">CFE62_002815</name>
</gene>
<dbReference type="AlphaFoldDB" id="A0A370CIM5"/>
<organism evidence="3 4">
    <name type="scientific">Candidatus Aquirickettsiella gammari</name>
    <dbReference type="NCBI Taxonomy" id="2016198"/>
    <lineage>
        <taxon>Bacteria</taxon>
        <taxon>Pseudomonadati</taxon>
        <taxon>Pseudomonadota</taxon>
        <taxon>Gammaproteobacteria</taxon>
        <taxon>Legionellales</taxon>
        <taxon>Coxiellaceae</taxon>
        <taxon>Candidatus Aquirickettsiella</taxon>
    </lineage>
</organism>
<dbReference type="InterPro" id="IPR011335">
    <property type="entry name" value="Restrct_endonuc-II-like"/>
</dbReference>
<dbReference type="NCBIfam" id="TIGR00252">
    <property type="entry name" value="YraN family protein"/>
    <property type="match status" value="1"/>
</dbReference>
<reference evidence="3 4" key="2">
    <citation type="journal article" date="2018" name="J. Invertebr. Pathol.">
        <title>'Candidatus Aquirickettsiella gammari' (Gammaproteobacteria: Legionellales: Coxiellaceae): A bacterial pathogen of the freshwater crustacean Gammarus fossarum (Malacostraca: Amphipoda).</title>
        <authorList>
            <person name="Bojko J."/>
            <person name="Dunn A.M."/>
            <person name="Stebbing P.D."/>
            <person name="van Aerle R."/>
            <person name="Bacela-Spychalska K."/>
            <person name="Bean T.P."/>
            <person name="Urrutia A."/>
            <person name="Stentiford G.D."/>
        </authorList>
    </citation>
    <scope>NUCLEOTIDE SEQUENCE [LARGE SCALE GENOMIC DNA]</scope>
    <source>
        <strain evidence="3">RA15029</strain>
    </source>
</reference>
<dbReference type="InterPro" id="IPR011856">
    <property type="entry name" value="tRNA_endonuc-like_dom_sf"/>
</dbReference>
<dbReference type="HAMAP" id="MF_00048">
    <property type="entry name" value="UPF0102"/>
    <property type="match status" value="1"/>
</dbReference>
<dbReference type="Pfam" id="PF02021">
    <property type="entry name" value="UPF0102"/>
    <property type="match status" value="1"/>
</dbReference>
<proteinExistence type="inferred from homology"/>
<sequence>MSAPIDRKKLGKQAEDLVCHYLQKQKLKLVTRNYSCRYGEIDLIMHDKTSLVFVEVRYRQNPYFGSGLETINLTKQNKVIKTAEYYLLTHHLSEKTACRFDVVGVKPSSQDLRQAVSISKLSRAQVEWIKNAFSR</sequence>
<evidence type="ECO:0000256" key="1">
    <source>
        <dbReference type="ARBA" id="ARBA00006738"/>
    </source>
</evidence>
<reference evidence="3 4" key="1">
    <citation type="journal article" date="2017" name="Int. J. Syst. Evol. Microbiol.">
        <title>Aquarickettsiella crustaci n. gen. n. sp. (Gammaproteobacteria: Legionellales: Coxiellaceae); a bacterial pathogen of the freshwater crustacean: Gammarus fossarum (Malacostraca: Amphipoda).</title>
        <authorList>
            <person name="Bojko J."/>
            <person name="Dunn A.M."/>
            <person name="Stebbing P.D."/>
            <person name="Van Aerle R."/>
            <person name="Bacela-Spychalska K."/>
            <person name="Bean T.P."/>
            <person name="Stentiford G.D."/>
        </authorList>
    </citation>
    <scope>NUCLEOTIDE SEQUENCE [LARGE SCALE GENOMIC DNA]</scope>
    <source>
        <strain evidence="3">RA15029</strain>
    </source>
</reference>
<accession>A0A370CIM5</accession>
<dbReference type="InterPro" id="IPR003509">
    <property type="entry name" value="UPF0102_YraN-like"/>
</dbReference>
<dbReference type="Gene3D" id="3.40.1350.10">
    <property type="match status" value="1"/>
</dbReference>
<dbReference type="PANTHER" id="PTHR34039">
    <property type="entry name" value="UPF0102 PROTEIN YRAN"/>
    <property type="match status" value="1"/>
</dbReference>
<comment type="similarity">
    <text evidence="1 2">Belongs to the UPF0102 family.</text>
</comment>
<dbReference type="CDD" id="cd20736">
    <property type="entry name" value="PoNe_Nuclease"/>
    <property type="match status" value="1"/>
</dbReference>
<dbReference type="Proteomes" id="UP000226429">
    <property type="component" value="Unassembled WGS sequence"/>
</dbReference>
<dbReference type="NCBIfam" id="NF009150">
    <property type="entry name" value="PRK12497.1-3"/>
    <property type="match status" value="1"/>
</dbReference>
<keyword evidence="4" id="KW-1185">Reference proteome</keyword>
<dbReference type="PANTHER" id="PTHR34039:SF1">
    <property type="entry name" value="UPF0102 PROTEIN YRAN"/>
    <property type="match status" value="1"/>
</dbReference>
<evidence type="ECO:0000313" key="3">
    <source>
        <dbReference type="EMBL" id="RDH40708.1"/>
    </source>
</evidence>